<accession>A0A1R3JDG6</accession>
<protein>
    <submittedName>
        <fullName evidence="1">Poly(A) polymerase beta</fullName>
    </submittedName>
</protein>
<name>A0A1R3JDG6_9ROSI</name>
<gene>
    <name evidence="1" type="ORF">COLO4_17221</name>
</gene>
<comment type="caution">
    <text evidence="1">The sequence shown here is derived from an EMBL/GenBank/DDBJ whole genome shotgun (WGS) entry which is preliminary data.</text>
</comment>
<dbReference type="Proteomes" id="UP000187203">
    <property type="component" value="Unassembled WGS sequence"/>
</dbReference>
<sequence length="66" mass="7422">MASHGHREIMTLKASRATFLIESCLYESIEEALKREEVLGHINELEILILVSWESKAAKPSLNAGR</sequence>
<dbReference type="EMBL" id="AWUE01016323">
    <property type="protein sequence ID" value="OMO92861.1"/>
    <property type="molecule type" value="Genomic_DNA"/>
</dbReference>
<evidence type="ECO:0000313" key="1">
    <source>
        <dbReference type="EMBL" id="OMO92861.1"/>
    </source>
</evidence>
<keyword evidence="2" id="KW-1185">Reference proteome</keyword>
<organism evidence="1 2">
    <name type="scientific">Corchorus olitorius</name>
    <dbReference type="NCBI Taxonomy" id="93759"/>
    <lineage>
        <taxon>Eukaryota</taxon>
        <taxon>Viridiplantae</taxon>
        <taxon>Streptophyta</taxon>
        <taxon>Embryophyta</taxon>
        <taxon>Tracheophyta</taxon>
        <taxon>Spermatophyta</taxon>
        <taxon>Magnoliopsida</taxon>
        <taxon>eudicotyledons</taxon>
        <taxon>Gunneridae</taxon>
        <taxon>Pentapetalae</taxon>
        <taxon>rosids</taxon>
        <taxon>malvids</taxon>
        <taxon>Malvales</taxon>
        <taxon>Malvaceae</taxon>
        <taxon>Grewioideae</taxon>
        <taxon>Apeibeae</taxon>
        <taxon>Corchorus</taxon>
    </lineage>
</organism>
<reference evidence="2" key="1">
    <citation type="submission" date="2013-09" db="EMBL/GenBank/DDBJ databases">
        <title>Corchorus olitorius genome sequencing.</title>
        <authorList>
            <person name="Alam M."/>
            <person name="Haque M.S."/>
            <person name="Islam M.S."/>
            <person name="Emdad E.M."/>
            <person name="Islam M.M."/>
            <person name="Ahmed B."/>
            <person name="Halim A."/>
            <person name="Hossen Q.M.M."/>
            <person name="Hossain M.Z."/>
            <person name="Ahmed R."/>
            <person name="Khan M.M."/>
            <person name="Islam R."/>
            <person name="Rashid M.M."/>
            <person name="Khan S.A."/>
            <person name="Rahman M.S."/>
            <person name="Alam M."/>
            <person name="Yahiya A.S."/>
            <person name="Khan M.S."/>
            <person name="Azam M.S."/>
            <person name="Haque T."/>
            <person name="Lashkar M.Z.H."/>
            <person name="Akhand A.I."/>
            <person name="Morshed G."/>
            <person name="Roy S."/>
            <person name="Uddin K.S."/>
            <person name="Rabeya T."/>
            <person name="Hossain A.S."/>
            <person name="Chowdhury A."/>
            <person name="Snigdha A.R."/>
            <person name="Mortoza M.S."/>
            <person name="Matin S.A."/>
            <person name="Hoque S.M.E."/>
            <person name="Islam M.K."/>
            <person name="Roy D.K."/>
            <person name="Haider R."/>
            <person name="Moosa M.M."/>
            <person name="Elias S.M."/>
            <person name="Hasan A.M."/>
            <person name="Jahan S."/>
            <person name="Shafiuddin M."/>
            <person name="Mahmood N."/>
            <person name="Shommy N.S."/>
        </authorList>
    </citation>
    <scope>NUCLEOTIDE SEQUENCE [LARGE SCALE GENOMIC DNA]</scope>
    <source>
        <strain evidence="2">cv. O-4</strain>
    </source>
</reference>
<dbReference type="OrthoDB" id="10417659at2759"/>
<dbReference type="AlphaFoldDB" id="A0A1R3JDG6"/>
<evidence type="ECO:0000313" key="2">
    <source>
        <dbReference type="Proteomes" id="UP000187203"/>
    </source>
</evidence>
<proteinExistence type="predicted"/>